<name>A0A5J4KX23_9ZZZZ</name>
<keyword evidence="2" id="KW-1277">Toxin-antitoxin system</keyword>
<dbReference type="GO" id="GO:0046872">
    <property type="term" value="F:metal ion binding"/>
    <property type="evidence" value="ECO:0007669"/>
    <property type="project" value="UniProtKB-KW"/>
</dbReference>
<dbReference type="Gene3D" id="3.30.460.10">
    <property type="entry name" value="Beta Polymerase, domain 2"/>
    <property type="match status" value="1"/>
</dbReference>
<dbReference type="AlphaFoldDB" id="A0A5J4KX23"/>
<keyword evidence="6" id="KW-0547">Nucleotide-binding</keyword>
<evidence type="ECO:0000256" key="9">
    <source>
        <dbReference type="ARBA" id="ARBA00038276"/>
    </source>
</evidence>
<dbReference type="InterPro" id="IPR043519">
    <property type="entry name" value="NT_sf"/>
</dbReference>
<evidence type="ECO:0000256" key="2">
    <source>
        <dbReference type="ARBA" id="ARBA00022649"/>
    </source>
</evidence>
<evidence type="ECO:0000256" key="7">
    <source>
        <dbReference type="ARBA" id="ARBA00022840"/>
    </source>
</evidence>
<dbReference type="SUPFAM" id="SSF81301">
    <property type="entry name" value="Nucleotidyltransferase"/>
    <property type="match status" value="1"/>
</dbReference>
<evidence type="ECO:0000256" key="8">
    <source>
        <dbReference type="ARBA" id="ARBA00022842"/>
    </source>
</evidence>
<dbReference type="InterPro" id="IPR052038">
    <property type="entry name" value="Type-VII_TA_antitoxin"/>
</dbReference>
<keyword evidence="4" id="KW-0548">Nucleotidyltransferase</keyword>
<evidence type="ECO:0000256" key="1">
    <source>
        <dbReference type="ARBA" id="ARBA00001946"/>
    </source>
</evidence>
<comment type="similarity">
    <text evidence="9">Belongs to the MntA antitoxin family.</text>
</comment>
<dbReference type="GO" id="GO:0016779">
    <property type="term" value="F:nucleotidyltransferase activity"/>
    <property type="evidence" value="ECO:0007669"/>
    <property type="project" value="UniProtKB-KW"/>
</dbReference>
<evidence type="ECO:0000256" key="6">
    <source>
        <dbReference type="ARBA" id="ARBA00022741"/>
    </source>
</evidence>
<dbReference type="EMBL" id="BLAB01000001">
    <property type="protein sequence ID" value="GER93794.1"/>
    <property type="molecule type" value="Genomic_DNA"/>
</dbReference>
<keyword evidence="5" id="KW-0479">Metal-binding</keyword>
<proteinExistence type="inferred from homology"/>
<dbReference type="Pfam" id="PF01909">
    <property type="entry name" value="NTP_transf_2"/>
    <property type="match status" value="1"/>
</dbReference>
<organism evidence="11">
    <name type="scientific">hot springs metagenome</name>
    <dbReference type="NCBI Taxonomy" id="433727"/>
    <lineage>
        <taxon>unclassified sequences</taxon>
        <taxon>metagenomes</taxon>
        <taxon>ecological metagenomes</taxon>
    </lineage>
</organism>
<evidence type="ECO:0000256" key="3">
    <source>
        <dbReference type="ARBA" id="ARBA00022679"/>
    </source>
</evidence>
<dbReference type="PANTHER" id="PTHR33571:SF12">
    <property type="entry name" value="BSL3053 PROTEIN"/>
    <property type="match status" value="1"/>
</dbReference>
<keyword evidence="7" id="KW-0067">ATP-binding</keyword>
<sequence length="96" mass="10987">MKKEDIISILKSLNDIIKTQYHAEVVGIFGSYVRGEEKATSDIDVLVKFDEQATLFDLVGLGDYLEEQFHIKVDIVPIDTIKKEIKEEVLKEAIYI</sequence>
<evidence type="ECO:0000256" key="4">
    <source>
        <dbReference type="ARBA" id="ARBA00022695"/>
    </source>
</evidence>
<dbReference type="GO" id="GO:0005524">
    <property type="term" value="F:ATP binding"/>
    <property type="evidence" value="ECO:0007669"/>
    <property type="project" value="UniProtKB-KW"/>
</dbReference>
<protein>
    <submittedName>
        <fullName evidence="11">Nucleotidyltransferase</fullName>
    </submittedName>
</protein>
<dbReference type="CDD" id="cd05403">
    <property type="entry name" value="NT_KNTase_like"/>
    <property type="match status" value="1"/>
</dbReference>
<keyword evidence="3 11" id="KW-0808">Transferase</keyword>
<evidence type="ECO:0000256" key="5">
    <source>
        <dbReference type="ARBA" id="ARBA00022723"/>
    </source>
</evidence>
<reference evidence="11" key="1">
    <citation type="submission" date="2019-10" db="EMBL/GenBank/DDBJ databases">
        <title>Metagenomic sequencing of thiosulfate-disproportionating enrichment culture.</title>
        <authorList>
            <person name="Umezawa K."/>
            <person name="Kojima H."/>
            <person name="Fukui M."/>
        </authorList>
    </citation>
    <scope>NUCLEOTIDE SEQUENCE</scope>
    <source>
        <strain evidence="11">45J</strain>
    </source>
</reference>
<dbReference type="PANTHER" id="PTHR33571">
    <property type="entry name" value="SSL8005 PROTEIN"/>
    <property type="match status" value="1"/>
</dbReference>
<evidence type="ECO:0000259" key="10">
    <source>
        <dbReference type="Pfam" id="PF01909"/>
    </source>
</evidence>
<evidence type="ECO:0000313" key="11">
    <source>
        <dbReference type="EMBL" id="GER93794.1"/>
    </source>
</evidence>
<accession>A0A5J4KX23</accession>
<comment type="cofactor">
    <cofactor evidence="1">
        <name>Mg(2+)</name>
        <dbReference type="ChEBI" id="CHEBI:18420"/>
    </cofactor>
</comment>
<comment type="caution">
    <text evidence="11">The sequence shown here is derived from an EMBL/GenBank/DDBJ whole genome shotgun (WGS) entry which is preliminary data.</text>
</comment>
<keyword evidence="8" id="KW-0460">Magnesium</keyword>
<feature type="domain" description="Polymerase nucleotidyl transferase" evidence="10">
    <location>
        <begin position="11"/>
        <end position="96"/>
    </location>
</feature>
<gene>
    <name evidence="11" type="ORF">A45J_1550</name>
</gene>
<dbReference type="InterPro" id="IPR002934">
    <property type="entry name" value="Polymerase_NTP_transf_dom"/>
</dbReference>